<dbReference type="PROSITE" id="PS51257">
    <property type="entry name" value="PROKAR_LIPOPROTEIN"/>
    <property type="match status" value="1"/>
</dbReference>
<evidence type="ECO:0000313" key="3">
    <source>
        <dbReference type="Proteomes" id="UP001589605"/>
    </source>
</evidence>
<feature type="chain" id="PRO_5047066085" description="Lipoprotein" evidence="1">
    <location>
        <begin position="20"/>
        <end position="157"/>
    </location>
</feature>
<dbReference type="Proteomes" id="UP001589605">
    <property type="component" value="Unassembled WGS sequence"/>
</dbReference>
<accession>A0ABV5F3E2</accession>
<gene>
    <name evidence="2" type="ORF">ACFFVB_12775</name>
</gene>
<evidence type="ECO:0000313" key="2">
    <source>
        <dbReference type="EMBL" id="MFB9053953.1"/>
    </source>
</evidence>
<reference evidence="2 3" key="1">
    <citation type="submission" date="2024-09" db="EMBL/GenBank/DDBJ databases">
        <authorList>
            <person name="Sun Q."/>
            <person name="Mori K."/>
        </authorList>
    </citation>
    <scope>NUCLEOTIDE SEQUENCE [LARGE SCALE GENOMIC DNA]</scope>
    <source>
        <strain evidence="2 3">CECT 8286</strain>
    </source>
</reference>
<dbReference type="RefSeq" id="WP_382383312.1">
    <property type="nucleotide sequence ID" value="NZ_JBHMEZ010000012.1"/>
</dbReference>
<proteinExistence type="predicted"/>
<protein>
    <recommendedName>
        <fullName evidence="4">Lipoprotein</fullName>
    </recommendedName>
</protein>
<feature type="signal peptide" evidence="1">
    <location>
        <begin position="1"/>
        <end position="19"/>
    </location>
</feature>
<keyword evidence="3" id="KW-1185">Reference proteome</keyword>
<dbReference type="EMBL" id="JBHMEZ010000012">
    <property type="protein sequence ID" value="MFB9053953.1"/>
    <property type="molecule type" value="Genomic_DNA"/>
</dbReference>
<organism evidence="2 3">
    <name type="scientific">Formosa undariae</name>
    <dbReference type="NCBI Taxonomy" id="1325436"/>
    <lineage>
        <taxon>Bacteria</taxon>
        <taxon>Pseudomonadati</taxon>
        <taxon>Bacteroidota</taxon>
        <taxon>Flavobacteriia</taxon>
        <taxon>Flavobacteriales</taxon>
        <taxon>Flavobacteriaceae</taxon>
        <taxon>Formosa</taxon>
    </lineage>
</organism>
<sequence length="157" mass="18438">MKAYVLLAMMGLLTMSCNGQEPKTQKHDNTVVEQPKGSWNVNKEFDADGNLIRYDSIYSWSSHDKLDNLSEVDRDSLLHHFKSRFFTNFSGFENEGFEDVFTEDSIFSKHYFNDDFFGSDFGNDFMDIDKIRQHMMARQRAFLEKYNDAIIKPEDED</sequence>
<evidence type="ECO:0008006" key="4">
    <source>
        <dbReference type="Google" id="ProtNLM"/>
    </source>
</evidence>
<comment type="caution">
    <text evidence="2">The sequence shown here is derived from an EMBL/GenBank/DDBJ whole genome shotgun (WGS) entry which is preliminary data.</text>
</comment>
<keyword evidence="1" id="KW-0732">Signal</keyword>
<name>A0ABV5F3E2_9FLAO</name>
<evidence type="ECO:0000256" key="1">
    <source>
        <dbReference type="SAM" id="SignalP"/>
    </source>
</evidence>